<dbReference type="SUPFAM" id="SSF51735">
    <property type="entry name" value="NAD(P)-binding Rossmann-fold domains"/>
    <property type="match status" value="1"/>
</dbReference>
<evidence type="ECO:0000259" key="2">
    <source>
        <dbReference type="Pfam" id="PF22725"/>
    </source>
</evidence>
<protein>
    <submittedName>
        <fullName evidence="3">Oxidoreductase, yhhx family protein</fullName>
    </submittedName>
</protein>
<dbReference type="PANTHER" id="PTHR43708">
    <property type="entry name" value="CONSERVED EXPRESSED OXIDOREDUCTASE (EUROFUNG)"/>
    <property type="match status" value="1"/>
</dbReference>
<feature type="domain" description="Gfo/Idh/MocA-like oxidoreductase N-terminal" evidence="1">
    <location>
        <begin position="3"/>
        <end position="117"/>
    </location>
</feature>
<feature type="domain" description="GFO/IDH/MocA-like oxidoreductase" evidence="2">
    <location>
        <begin position="128"/>
        <end position="244"/>
    </location>
</feature>
<dbReference type="Gene3D" id="3.30.360.10">
    <property type="entry name" value="Dihydrodipicolinate Reductase, domain 2"/>
    <property type="match status" value="1"/>
</dbReference>
<organism evidence="3 4">
    <name type="scientific">Paenibacillus amylolyticus</name>
    <dbReference type="NCBI Taxonomy" id="1451"/>
    <lineage>
        <taxon>Bacteria</taxon>
        <taxon>Bacillati</taxon>
        <taxon>Bacillota</taxon>
        <taxon>Bacilli</taxon>
        <taxon>Bacillales</taxon>
        <taxon>Paenibacillaceae</taxon>
        <taxon>Paenibacillus</taxon>
    </lineage>
</organism>
<accession>A0A100VKL9</accession>
<dbReference type="GO" id="GO:0000166">
    <property type="term" value="F:nucleotide binding"/>
    <property type="evidence" value="ECO:0007669"/>
    <property type="project" value="InterPro"/>
</dbReference>
<evidence type="ECO:0000313" key="3">
    <source>
        <dbReference type="EMBL" id="GAS81601.1"/>
    </source>
</evidence>
<dbReference type="InterPro" id="IPR051317">
    <property type="entry name" value="Gfo/Idh/MocA_oxidoreduct"/>
</dbReference>
<dbReference type="InterPro" id="IPR000683">
    <property type="entry name" value="Gfo/Idh/MocA-like_OxRdtase_N"/>
</dbReference>
<dbReference type="AlphaFoldDB" id="A0A100VKL9"/>
<dbReference type="Proteomes" id="UP000069697">
    <property type="component" value="Unassembled WGS sequence"/>
</dbReference>
<dbReference type="EMBL" id="BCNV01000001">
    <property type="protein sequence ID" value="GAS81601.1"/>
    <property type="molecule type" value="Genomic_DNA"/>
</dbReference>
<proteinExistence type="predicted"/>
<evidence type="ECO:0000313" key="4">
    <source>
        <dbReference type="Proteomes" id="UP000069697"/>
    </source>
</evidence>
<dbReference type="InterPro" id="IPR036291">
    <property type="entry name" value="NAD(P)-bd_dom_sf"/>
</dbReference>
<reference evidence="3 4" key="1">
    <citation type="journal article" date="2016" name="Genome Announc.">
        <title>Draft Genome Sequence of Paenibacillus amylolyticus Heshi-A3, Isolated from Fermented Rice Bran in a Japanese Fermented Seafood Dish.</title>
        <authorList>
            <person name="Akuzawa S."/>
            <person name="Nagaoka J."/>
            <person name="Kanekatsu M."/>
            <person name="Kubota E."/>
            <person name="Ohtake R."/>
            <person name="Suzuki T."/>
            <person name="Kanesaki Y."/>
        </authorList>
    </citation>
    <scope>NUCLEOTIDE SEQUENCE [LARGE SCALE GENOMIC DNA]</scope>
    <source>
        <strain evidence="3 4">Heshi-A3</strain>
    </source>
</reference>
<evidence type="ECO:0000259" key="1">
    <source>
        <dbReference type="Pfam" id="PF01408"/>
    </source>
</evidence>
<dbReference type="RefSeq" id="WP_062834287.1">
    <property type="nucleotide sequence ID" value="NZ_BCNV01000001.1"/>
</dbReference>
<dbReference type="Pfam" id="PF22725">
    <property type="entry name" value="GFO_IDH_MocA_C3"/>
    <property type="match status" value="1"/>
</dbReference>
<sequence length="339" mass="39426">MLTIGYIGNGKSTNRYHLPFSLNRDHLNVKTIYARNLDKTEWDRIPDVNYTDDVSTMMNDEEIQLVVVCTHTESHYSYAKMALDHGKHVLVEKPFMLTQAEAISIFQYAKEKNLVIQCYQNRRYDSDFLTTKKVIESGKLGDLLEIEMHYDYYRPEIPNNISHFSKYHSYLYGHGVHTIDQVLSYFGKPDTIHSDVRQLLGEGRMNDYFDLDFYYSSLKVSVKSSFFRLKPRPSFVVYGKKGVFVKQTEDRQEEHLKLFYLPKGHADFGVDLPQHYGVLTYLDDEGIYHEEKVVSEIGDYARVYDDIYQAIVHGKDKVIQDEETITAMGILEQAIAACK</sequence>
<reference evidence="4" key="2">
    <citation type="submission" date="2016-01" db="EMBL/GenBank/DDBJ databases">
        <title>Draft Genome Sequence of Paenibacillus amylolyticus Heshi-A3 that Was Isolated from Fermented Rice Bran with Aging Salted Mackerel, Which Was Named Heshiko as Traditional Fermented Seafood in Japan.</title>
        <authorList>
            <person name="Akuzawa S."/>
            <person name="Nakagawa J."/>
            <person name="Kanekatsu T."/>
            <person name="Kubota E."/>
            <person name="Ohtake R."/>
            <person name="Suzuki T."/>
            <person name="Kanesaki Y."/>
        </authorList>
    </citation>
    <scope>NUCLEOTIDE SEQUENCE [LARGE SCALE GENOMIC DNA]</scope>
    <source>
        <strain evidence="4">Heshi-A3</strain>
    </source>
</reference>
<dbReference type="PANTHER" id="PTHR43708:SF7">
    <property type="entry name" value="OXIDOREDUCTASE"/>
    <property type="match status" value="1"/>
</dbReference>
<gene>
    <name evidence="3" type="ORF">PAHA3_1675</name>
</gene>
<dbReference type="Gene3D" id="3.40.50.720">
    <property type="entry name" value="NAD(P)-binding Rossmann-like Domain"/>
    <property type="match status" value="1"/>
</dbReference>
<dbReference type="Pfam" id="PF01408">
    <property type="entry name" value="GFO_IDH_MocA"/>
    <property type="match status" value="1"/>
</dbReference>
<dbReference type="InterPro" id="IPR055170">
    <property type="entry name" value="GFO_IDH_MocA-like_dom"/>
</dbReference>
<name>A0A100VKL9_PAEAM</name>
<comment type="caution">
    <text evidence="3">The sequence shown here is derived from an EMBL/GenBank/DDBJ whole genome shotgun (WGS) entry which is preliminary data.</text>
</comment>